<proteinExistence type="predicted"/>
<keyword evidence="6" id="KW-1185">Reference proteome</keyword>
<dbReference type="CDD" id="cd11296">
    <property type="entry name" value="O-FucT_like"/>
    <property type="match status" value="1"/>
</dbReference>
<keyword evidence="4" id="KW-0812">Transmembrane</keyword>
<evidence type="ECO:0000256" key="1">
    <source>
        <dbReference type="ARBA" id="ARBA00022679"/>
    </source>
</evidence>
<evidence type="ECO:0000313" key="5">
    <source>
        <dbReference type="EMBL" id="RDW59011.1"/>
    </source>
</evidence>
<dbReference type="Proteomes" id="UP000256328">
    <property type="component" value="Unassembled WGS sequence"/>
</dbReference>
<keyword evidence="3" id="KW-0119">Carbohydrate metabolism</keyword>
<accession>A0A3D8QB66</accession>
<evidence type="ECO:0000256" key="4">
    <source>
        <dbReference type="SAM" id="Phobius"/>
    </source>
</evidence>
<keyword evidence="4" id="KW-1133">Transmembrane helix</keyword>
<keyword evidence="1" id="KW-0808">Transferase</keyword>
<dbReference type="EMBL" id="PDLN01000020">
    <property type="protein sequence ID" value="RDW59011.1"/>
    <property type="molecule type" value="Genomic_DNA"/>
</dbReference>
<dbReference type="GO" id="GO:0016740">
    <property type="term" value="F:transferase activity"/>
    <property type="evidence" value="ECO:0007669"/>
    <property type="project" value="UniProtKB-KW"/>
</dbReference>
<dbReference type="OrthoDB" id="20368at2759"/>
<keyword evidence="4" id="KW-0472">Membrane</keyword>
<protein>
    <submittedName>
        <fullName evidence="5">Uncharacterized protein</fullName>
    </submittedName>
</protein>
<dbReference type="AlphaFoldDB" id="A0A3D8QB66"/>
<comment type="caution">
    <text evidence="5">The sequence shown here is derived from an EMBL/GenBank/DDBJ whole genome shotgun (WGS) entry which is preliminary data.</text>
</comment>
<sequence>MRASSQQPSSRKSRPSIAMILRTDSWLQNSRAFNQRTLVATAVVSAFIVLSLIIRLDRMPTSISVIWPAYSPATSKEQDRELKALCDKTDWTPGLWIHCHSGAGPNGTAMNGGLNNARNRLQTCLRLAIDTGAGLIIGTTMTRDPKNLVNTSDLEVCPDTFFNVANMEIQLQRNCPSLKLRHCSDLSGITTVLKPPHKPWQAPSFSIGQFKDWLQQYLDTATYRIDTSAISPSSPLAVDFADSYKGWNYRKSNELSTIRKSLFRTLEYNPKLLAIGEELQKSPQLKYGYIGIHLRGEADWPAAFGGLQVQLQLYTTELIRIAAQNTQNPNFHKTVFVSCGSEEVIQVFRGKIEPFGFEVHSKISLLRALNPDKATAVEALNFDSRAIVEYAVLVKADYFLGLIMSTFSSVIAFARTLSMEEDFFEDYVFPGSVRQPNSIQRHYTVSEMKGDNKTMLLVVNGDDVMDSFP</sequence>
<dbReference type="InterPro" id="IPR019378">
    <property type="entry name" value="GDP-Fuc_O-FucTrfase"/>
</dbReference>
<feature type="transmembrane region" description="Helical" evidence="4">
    <location>
        <begin position="37"/>
        <end position="56"/>
    </location>
</feature>
<dbReference type="Gene3D" id="3.40.50.11350">
    <property type="match status" value="1"/>
</dbReference>
<gene>
    <name evidence="5" type="ORF">BP5796_11935</name>
</gene>
<dbReference type="GO" id="GO:0006004">
    <property type="term" value="P:fucose metabolic process"/>
    <property type="evidence" value="ECO:0007669"/>
    <property type="project" value="UniProtKB-KW"/>
</dbReference>
<evidence type="ECO:0000256" key="3">
    <source>
        <dbReference type="ARBA" id="ARBA00023277"/>
    </source>
</evidence>
<evidence type="ECO:0000313" key="6">
    <source>
        <dbReference type="Proteomes" id="UP000256328"/>
    </source>
</evidence>
<organism evidence="5 6">
    <name type="scientific">Coleophoma crateriformis</name>
    <dbReference type="NCBI Taxonomy" id="565419"/>
    <lineage>
        <taxon>Eukaryota</taxon>
        <taxon>Fungi</taxon>
        <taxon>Dikarya</taxon>
        <taxon>Ascomycota</taxon>
        <taxon>Pezizomycotina</taxon>
        <taxon>Leotiomycetes</taxon>
        <taxon>Helotiales</taxon>
        <taxon>Dermateaceae</taxon>
        <taxon>Coleophoma</taxon>
    </lineage>
</organism>
<keyword evidence="2" id="KW-0294">Fucose metabolism</keyword>
<name>A0A3D8QB66_9HELO</name>
<reference evidence="5 6" key="1">
    <citation type="journal article" date="2018" name="IMA Fungus">
        <title>IMA Genome-F 9: Draft genome sequence of Annulohypoxylon stygium, Aspergillus mulundensis, Berkeleyomyces basicola (syn. Thielaviopsis basicola), Ceratocystis smalleyi, two Cercospora beticola strains, Coleophoma cylindrospora, Fusarium fracticaudum, Phialophora cf. hyalina, and Morchella septimelata.</title>
        <authorList>
            <person name="Wingfield B.D."/>
            <person name="Bills G.F."/>
            <person name="Dong Y."/>
            <person name="Huang W."/>
            <person name="Nel W.J."/>
            <person name="Swalarsk-Parry B.S."/>
            <person name="Vaghefi N."/>
            <person name="Wilken P.M."/>
            <person name="An Z."/>
            <person name="de Beer Z.W."/>
            <person name="De Vos L."/>
            <person name="Chen L."/>
            <person name="Duong T.A."/>
            <person name="Gao Y."/>
            <person name="Hammerbacher A."/>
            <person name="Kikkert J.R."/>
            <person name="Li Y."/>
            <person name="Li H."/>
            <person name="Li K."/>
            <person name="Li Q."/>
            <person name="Liu X."/>
            <person name="Ma X."/>
            <person name="Naidoo K."/>
            <person name="Pethybridge S.J."/>
            <person name="Sun J."/>
            <person name="Steenkamp E.T."/>
            <person name="van der Nest M.A."/>
            <person name="van Wyk S."/>
            <person name="Wingfield M.J."/>
            <person name="Xiong C."/>
            <person name="Yue Q."/>
            <person name="Zhang X."/>
        </authorList>
    </citation>
    <scope>NUCLEOTIDE SEQUENCE [LARGE SCALE GENOMIC DNA]</scope>
    <source>
        <strain evidence="5 6">BP5796</strain>
    </source>
</reference>
<dbReference type="Pfam" id="PF10250">
    <property type="entry name" value="O-FucT"/>
    <property type="match status" value="1"/>
</dbReference>
<evidence type="ECO:0000256" key="2">
    <source>
        <dbReference type="ARBA" id="ARBA00023253"/>
    </source>
</evidence>